<evidence type="ECO:0000256" key="5">
    <source>
        <dbReference type="ARBA" id="ARBA00022729"/>
    </source>
</evidence>
<evidence type="ECO:0000256" key="9">
    <source>
        <dbReference type="ARBA" id="ARBA00037313"/>
    </source>
</evidence>
<keyword evidence="5" id="KW-0732">Signal</keyword>
<dbReference type="Gene3D" id="2.20.200.10">
    <property type="entry name" value="Outer membrane efflux proteins (OEP)"/>
    <property type="match status" value="1"/>
</dbReference>
<keyword evidence="3 10" id="KW-1134">Transmembrane beta strand</keyword>
<comment type="function">
    <text evidence="9">Could be involved in resistance to puromycin, acriflavine and tetraphenylarsonium chloride.</text>
</comment>
<keyword evidence="7 10" id="KW-0564">Palmitate</keyword>
<evidence type="ECO:0000256" key="1">
    <source>
        <dbReference type="ARBA" id="ARBA00004370"/>
    </source>
</evidence>
<dbReference type="SUPFAM" id="SSF56954">
    <property type="entry name" value="Outer membrane efflux proteins (OEP)"/>
    <property type="match status" value="1"/>
</dbReference>
<dbReference type="Gene3D" id="1.20.1600.10">
    <property type="entry name" value="Outer membrane efflux proteins (OEP)"/>
    <property type="match status" value="1"/>
</dbReference>
<sequence>MEMEHTLGEAHEHEFTLPDWPKDRWWEQFESAELNHLIEVALADNPGLKAAGARLKEADSIIKIQGAGLLPFLEAEGELSVERLSENGVFAALNPQVAGLNLSIAQINPLSFRYNLDFWGRNRSLMEAALGRSMAEKAERAEVWLQLTTSIAKSYFHGLATYQQLSLLETMLAIREDLLNLSQVRVQSGLDDARRVMEATESLETTNKRIAGTKDLLEFYQYTLARLSGHGPDVGEELFKDSVTIPRGIPLPENLPIGLLAHRPDLTAAMYRAQAAAKLIKAAKAQFYPTINLNAFAGFNALTLRGDSINLPALLFSHASLAYGGGPSFSVPYFEGGRLRGELQAERAAYDNAVNLYNGTLLEAMKEVAESLSAWHQTRKILEAHHRLLGSARGEWRLTKVRVRTGLDDRREMLTRQFAVLDQKFALRAIEADELAAMIELIEALGGGAIEAAANPSPTEQQTQEKTKDTQHTQQEDQRAQQAAG</sequence>
<gene>
    <name evidence="12" type="ORF">TAO_0449</name>
</gene>
<keyword evidence="13" id="KW-1185">Reference proteome</keyword>
<dbReference type="InterPro" id="IPR010131">
    <property type="entry name" value="MdtP/NodT-like"/>
</dbReference>
<evidence type="ECO:0000313" key="12">
    <source>
        <dbReference type="EMBL" id="BAW79819.1"/>
    </source>
</evidence>
<keyword evidence="8 10" id="KW-0449">Lipoprotein</keyword>
<dbReference type="Proteomes" id="UP000243679">
    <property type="component" value="Chromosome"/>
</dbReference>
<dbReference type="PANTHER" id="PTHR30203">
    <property type="entry name" value="OUTER MEMBRANE CATION EFFLUX PROTEIN"/>
    <property type="match status" value="1"/>
</dbReference>
<dbReference type="InterPro" id="IPR003423">
    <property type="entry name" value="OMP_efflux"/>
</dbReference>
<evidence type="ECO:0000256" key="8">
    <source>
        <dbReference type="ARBA" id="ARBA00023288"/>
    </source>
</evidence>
<name>A0A1Q2SL28_9GAMM</name>
<feature type="compositionally biased region" description="Basic and acidic residues" evidence="11">
    <location>
        <begin position="463"/>
        <end position="479"/>
    </location>
</feature>
<dbReference type="AlphaFoldDB" id="A0A1Q2SL28"/>
<keyword evidence="6 10" id="KW-0472">Membrane</keyword>
<proteinExistence type="inferred from homology"/>
<protein>
    <submittedName>
        <fullName evidence="12">Efflux system outer membrane lipoprotein</fullName>
    </submittedName>
</protein>
<evidence type="ECO:0000256" key="4">
    <source>
        <dbReference type="ARBA" id="ARBA00022692"/>
    </source>
</evidence>
<feature type="compositionally biased region" description="Low complexity" evidence="11">
    <location>
        <begin position="452"/>
        <end position="462"/>
    </location>
</feature>
<organism evidence="12 13">
    <name type="scientific">Candidatus Nitrosoglobus terrae</name>
    <dbReference type="NCBI Taxonomy" id="1630141"/>
    <lineage>
        <taxon>Bacteria</taxon>
        <taxon>Pseudomonadati</taxon>
        <taxon>Pseudomonadota</taxon>
        <taxon>Gammaproteobacteria</taxon>
        <taxon>Chromatiales</taxon>
        <taxon>Chromatiaceae</taxon>
        <taxon>Candidatus Nitrosoglobus</taxon>
    </lineage>
</organism>
<dbReference type="GO" id="GO:0015562">
    <property type="term" value="F:efflux transmembrane transporter activity"/>
    <property type="evidence" value="ECO:0007669"/>
    <property type="project" value="InterPro"/>
</dbReference>
<feature type="region of interest" description="Disordered" evidence="11">
    <location>
        <begin position="452"/>
        <end position="485"/>
    </location>
</feature>
<dbReference type="GO" id="GO:0009279">
    <property type="term" value="C:cell outer membrane"/>
    <property type="evidence" value="ECO:0007669"/>
    <property type="project" value="UniProtKB-SubCell"/>
</dbReference>
<dbReference type="Pfam" id="PF02321">
    <property type="entry name" value="OEP"/>
    <property type="match status" value="2"/>
</dbReference>
<reference evidence="12 13" key="1">
    <citation type="journal article" date="2017" name="ISME J.">
        <title>An acid-tolerant ammonia-oxidizing ?-proteobacterium from soil.</title>
        <authorList>
            <person name="Hayatsu M."/>
            <person name="Tago K."/>
            <person name="Uchiyama I."/>
            <person name="Toyoda A."/>
            <person name="Wang Y."/>
            <person name="Shimomura Y."/>
            <person name="Okubo T."/>
            <person name="Kurisu F."/>
            <person name="Hirono Y."/>
            <person name="Nonaka K."/>
            <person name="Akiyama H."/>
            <person name="Itoh T."/>
            <person name="Takami H."/>
        </authorList>
    </citation>
    <scope>NUCLEOTIDE SEQUENCE [LARGE SCALE GENOMIC DNA]</scope>
    <source>
        <strain evidence="12 13">TAO100</strain>
    </source>
</reference>
<comment type="subcellular location">
    <subcellularLocation>
        <location evidence="10">Cell outer membrane</location>
        <topology evidence="10">Lipid-anchor</topology>
    </subcellularLocation>
    <subcellularLocation>
        <location evidence="1">Membrane</location>
    </subcellularLocation>
</comment>
<evidence type="ECO:0000256" key="3">
    <source>
        <dbReference type="ARBA" id="ARBA00022452"/>
    </source>
</evidence>
<dbReference type="EMBL" id="AP014836">
    <property type="protein sequence ID" value="BAW79819.1"/>
    <property type="molecule type" value="Genomic_DNA"/>
</dbReference>
<dbReference type="NCBIfam" id="TIGR01845">
    <property type="entry name" value="outer_NodT"/>
    <property type="match status" value="1"/>
</dbReference>
<evidence type="ECO:0000256" key="7">
    <source>
        <dbReference type="ARBA" id="ARBA00023139"/>
    </source>
</evidence>
<dbReference type="KEGG" id="ntt:TAO_0449"/>
<evidence type="ECO:0000313" key="13">
    <source>
        <dbReference type="Proteomes" id="UP000243679"/>
    </source>
</evidence>
<evidence type="ECO:0000256" key="10">
    <source>
        <dbReference type="RuleBase" id="RU362097"/>
    </source>
</evidence>
<accession>A0A1Q2SL28</accession>
<evidence type="ECO:0000256" key="6">
    <source>
        <dbReference type="ARBA" id="ARBA00023136"/>
    </source>
</evidence>
<evidence type="ECO:0000256" key="11">
    <source>
        <dbReference type="SAM" id="MobiDB-lite"/>
    </source>
</evidence>
<dbReference type="PANTHER" id="PTHR30203:SF20">
    <property type="entry name" value="MULTIDRUG RESISTANCE OUTER MEMBRANE PROTEIN MDTP-RELATED"/>
    <property type="match status" value="1"/>
</dbReference>
<comment type="similarity">
    <text evidence="2 10">Belongs to the outer membrane factor (OMF) (TC 1.B.17) family.</text>
</comment>
<evidence type="ECO:0000256" key="2">
    <source>
        <dbReference type="ARBA" id="ARBA00007613"/>
    </source>
</evidence>
<keyword evidence="4 10" id="KW-0812">Transmembrane</keyword>